<evidence type="ECO:0000256" key="3">
    <source>
        <dbReference type="ARBA" id="ARBA00022970"/>
    </source>
</evidence>
<dbReference type="Proteomes" id="UP000321638">
    <property type="component" value="Unassembled WGS sequence"/>
</dbReference>
<dbReference type="Gene3D" id="3.40.50.2300">
    <property type="match status" value="2"/>
</dbReference>
<dbReference type="GO" id="GO:0006865">
    <property type="term" value="P:amino acid transport"/>
    <property type="evidence" value="ECO:0007669"/>
    <property type="project" value="UniProtKB-KW"/>
</dbReference>
<dbReference type="Pfam" id="PF13458">
    <property type="entry name" value="Peripla_BP_6"/>
    <property type="match status" value="1"/>
</dbReference>
<reference evidence="5 6" key="1">
    <citation type="submission" date="2019-06" db="EMBL/GenBank/DDBJ databases">
        <title>New taxonomy in bacterial strain CC-CFT640, isolated from vineyard.</title>
        <authorList>
            <person name="Lin S.-Y."/>
            <person name="Tsai C.-F."/>
            <person name="Young C.-C."/>
        </authorList>
    </citation>
    <scope>NUCLEOTIDE SEQUENCE [LARGE SCALE GENOMIC DNA]</scope>
    <source>
        <strain evidence="5 6">CC-CFT640</strain>
    </source>
</reference>
<feature type="domain" description="Leucine-binding protein" evidence="4">
    <location>
        <begin position="47"/>
        <end position="394"/>
    </location>
</feature>
<accession>A0A5C8PV15</accession>
<dbReference type="OrthoDB" id="9786833at2"/>
<dbReference type="SUPFAM" id="SSF53822">
    <property type="entry name" value="Periplasmic binding protein-like I"/>
    <property type="match status" value="1"/>
</dbReference>
<keyword evidence="2" id="KW-0732">Signal</keyword>
<evidence type="ECO:0000259" key="4">
    <source>
        <dbReference type="Pfam" id="PF13458"/>
    </source>
</evidence>
<keyword evidence="3" id="KW-0029">Amino-acid transport</keyword>
<dbReference type="CDD" id="cd06338">
    <property type="entry name" value="PBP1_ABC_ligand_binding-like"/>
    <property type="match status" value="1"/>
</dbReference>
<dbReference type="InterPro" id="IPR028082">
    <property type="entry name" value="Peripla_BP_I"/>
</dbReference>
<dbReference type="PROSITE" id="PS51318">
    <property type="entry name" value="TAT"/>
    <property type="match status" value="1"/>
</dbReference>
<dbReference type="EMBL" id="VDUZ01000002">
    <property type="protein sequence ID" value="TXL82036.1"/>
    <property type="molecule type" value="Genomic_DNA"/>
</dbReference>
<comment type="similarity">
    <text evidence="1">Belongs to the leucine-binding protein family.</text>
</comment>
<sequence length="419" mass="46327">MRTIVRQNKQAQRGRDAMQRRTVLKGGVSLLAAAGAPMVARAQAPKSIRIGYAVSLSGPYAPGAQSTTWSQYKLWAKDVNDAGGIFLKKHDRKVPIELIDYDDRSQIEEAIRLVERLILNDKVDLVLPPWGTATNLATAPVFNKHEYPAIHYTASAMRVRQLGPRWPYSFWALVQPDNGTEPLAAMCAQLKKEGKIKGRIAIMHVADQLGVEMATAMVDACKKAAVEVVYNKSYPLGVSDLQPQIREVMALEPDAFFCFSYPTDTFMVTEQAQVVGFSPPIFYTGVGTPFPAYVAKFGAKKNGVLLYGAVDTTAPGQKEYIERHKAMFNRGVEIGSIGTYGTLQILQKAIEQVGEIDRKKIRDAIASGTFETIADVYTFKDQVHQTAWAVGQWQGDEVVGIYPADKRGAKPLMFPKPKW</sequence>
<evidence type="ECO:0000313" key="6">
    <source>
        <dbReference type="Proteomes" id="UP000321638"/>
    </source>
</evidence>
<comment type="caution">
    <text evidence="5">The sequence shown here is derived from an EMBL/GenBank/DDBJ whole genome shotgun (WGS) entry which is preliminary data.</text>
</comment>
<name>A0A5C8PV15_9HYPH</name>
<organism evidence="5 6">
    <name type="scientific">Vineibacter terrae</name>
    <dbReference type="NCBI Taxonomy" id="2586908"/>
    <lineage>
        <taxon>Bacteria</taxon>
        <taxon>Pseudomonadati</taxon>
        <taxon>Pseudomonadota</taxon>
        <taxon>Alphaproteobacteria</taxon>
        <taxon>Hyphomicrobiales</taxon>
        <taxon>Vineibacter</taxon>
    </lineage>
</organism>
<protein>
    <submittedName>
        <fullName evidence="5">Twin-arginine translocation pathway signal protein</fullName>
    </submittedName>
</protein>
<keyword evidence="3" id="KW-0813">Transport</keyword>
<keyword evidence="6" id="KW-1185">Reference proteome</keyword>
<evidence type="ECO:0000256" key="2">
    <source>
        <dbReference type="ARBA" id="ARBA00022729"/>
    </source>
</evidence>
<gene>
    <name evidence="5" type="ORF">FHP25_02950</name>
</gene>
<dbReference type="InterPro" id="IPR006311">
    <property type="entry name" value="TAT_signal"/>
</dbReference>
<dbReference type="AlphaFoldDB" id="A0A5C8PV15"/>
<dbReference type="InterPro" id="IPR028081">
    <property type="entry name" value="Leu-bd"/>
</dbReference>
<evidence type="ECO:0000313" key="5">
    <source>
        <dbReference type="EMBL" id="TXL82036.1"/>
    </source>
</evidence>
<dbReference type="PANTHER" id="PTHR30483">
    <property type="entry name" value="LEUCINE-SPECIFIC-BINDING PROTEIN"/>
    <property type="match status" value="1"/>
</dbReference>
<dbReference type="PANTHER" id="PTHR30483:SF6">
    <property type="entry name" value="PERIPLASMIC BINDING PROTEIN OF ABC TRANSPORTER FOR NATURAL AMINO ACIDS"/>
    <property type="match status" value="1"/>
</dbReference>
<proteinExistence type="inferred from homology"/>
<evidence type="ECO:0000256" key="1">
    <source>
        <dbReference type="ARBA" id="ARBA00010062"/>
    </source>
</evidence>
<dbReference type="InterPro" id="IPR051010">
    <property type="entry name" value="BCAA_transport"/>
</dbReference>